<dbReference type="EMBL" id="ADBJ01000009">
    <property type="protein sequence ID" value="EFA84420.1"/>
    <property type="molecule type" value="Genomic_DNA"/>
</dbReference>
<reference evidence="1 2" key="1">
    <citation type="journal article" date="2011" name="Genome Res.">
        <title>Phylogeny-wide analysis of social amoeba genomes highlights ancient origins for complex intercellular communication.</title>
        <authorList>
            <person name="Heidel A.J."/>
            <person name="Lawal H.M."/>
            <person name="Felder M."/>
            <person name="Schilde C."/>
            <person name="Helps N.R."/>
            <person name="Tunggal B."/>
            <person name="Rivero F."/>
            <person name="John U."/>
            <person name="Schleicher M."/>
            <person name="Eichinger L."/>
            <person name="Platzer M."/>
            <person name="Noegel A.A."/>
            <person name="Schaap P."/>
            <person name="Gloeckner G."/>
        </authorList>
    </citation>
    <scope>NUCLEOTIDE SEQUENCE [LARGE SCALE GENOMIC DNA]</scope>
    <source>
        <strain evidence="2">ATCC 26659 / Pp 5 / PN500</strain>
    </source>
</reference>
<organism evidence="1 2">
    <name type="scientific">Heterostelium pallidum (strain ATCC 26659 / Pp 5 / PN500)</name>
    <name type="common">Cellular slime mold</name>
    <name type="synonym">Polysphondylium pallidum</name>
    <dbReference type="NCBI Taxonomy" id="670386"/>
    <lineage>
        <taxon>Eukaryota</taxon>
        <taxon>Amoebozoa</taxon>
        <taxon>Evosea</taxon>
        <taxon>Eumycetozoa</taxon>
        <taxon>Dictyostelia</taxon>
        <taxon>Acytosteliales</taxon>
        <taxon>Acytosteliaceae</taxon>
        <taxon>Heterostelium</taxon>
    </lineage>
</organism>
<comment type="caution">
    <text evidence="1">The sequence shown here is derived from an EMBL/GenBank/DDBJ whole genome shotgun (WGS) entry which is preliminary data.</text>
</comment>
<dbReference type="FunCoup" id="D3B245">
    <property type="interactions" value="135"/>
</dbReference>
<dbReference type="RefSeq" id="XP_020436534.1">
    <property type="nucleotide sequence ID" value="XM_020573439.1"/>
</dbReference>
<sequence length="132" mass="15315">MLSSVARRSSNTLYRCYASSSLIQSLNQPNQTKASLDKVFSQISADTESQVYDGLIQQYSKLNLERSCISVVSLSNVNNITLSDQSYKIIQDQWEDKNVKEEDDQDYSSLNYIHKEYLAYRESLTRRPWLKK</sequence>
<dbReference type="InParanoid" id="D3B245"/>
<gene>
    <name evidence="1" type="ORF">PPL_02452</name>
</gene>
<dbReference type="AlphaFoldDB" id="D3B245"/>
<name>D3B245_HETP5</name>
<dbReference type="OMA" id="QWEDKNV"/>
<dbReference type="GeneID" id="31357977"/>
<proteinExistence type="predicted"/>
<keyword evidence="2" id="KW-1185">Reference proteome</keyword>
<evidence type="ECO:0000313" key="2">
    <source>
        <dbReference type="Proteomes" id="UP000001396"/>
    </source>
</evidence>
<evidence type="ECO:0000313" key="1">
    <source>
        <dbReference type="EMBL" id="EFA84420.1"/>
    </source>
</evidence>
<accession>D3B245</accession>
<dbReference type="Proteomes" id="UP000001396">
    <property type="component" value="Unassembled WGS sequence"/>
</dbReference>
<protein>
    <submittedName>
        <fullName evidence="1">Uncharacterized protein</fullName>
    </submittedName>
</protein>